<dbReference type="EMBL" id="BAAAZH010000020">
    <property type="protein sequence ID" value="GAA4121797.1"/>
    <property type="molecule type" value="Genomic_DNA"/>
</dbReference>
<dbReference type="PRINTS" id="PR00974">
    <property type="entry name" value="RIBOSOMALS18"/>
</dbReference>
<comment type="caution">
    <text evidence="7">The sequence shown here is derived from an EMBL/GenBank/DDBJ whole genome shotgun (WGS) entry which is preliminary data.</text>
</comment>
<keyword evidence="8" id="KW-1185">Reference proteome</keyword>
<dbReference type="InterPro" id="IPR001648">
    <property type="entry name" value="Ribosomal_bS18"/>
</dbReference>
<evidence type="ECO:0000256" key="1">
    <source>
        <dbReference type="ARBA" id="ARBA00005589"/>
    </source>
</evidence>
<dbReference type="SUPFAM" id="SSF46911">
    <property type="entry name" value="Ribosomal protein S18"/>
    <property type="match status" value="1"/>
</dbReference>
<gene>
    <name evidence="7" type="primary">rpsR_1</name>
    <name evidence="4" type="synonym">rpsR</name>
    <name evidence="7" type="ORF">GCM10022215_27030</name>
</gene>
<evidence type="ECO:0000256" key="3">
    <source>
        <dbReference type="ARBA" id="ARBA00023274"/>
    </source>
</evidence>
<dbReference type="InterPro" id="IPR036870">
    <property type="entry name" value="Ribosomal_bS18_sf"/>
</dbReference>
<sequence length="87" mass="9814">MPASRSGSPRSASARRAAARPRRNLLHAAGRETATYRDVDLLRTFISDRGKIRSRRLTGLTPQQQRQVTRAIKTAREMALLPYAARR</sequence>
<dbReference type="GO" id="GO:0005840">
    <property type="term" value="C:ribosome"/>
    <property type="evidence" value="ECO:0007669"/>
    <property type="project" value="UniProtKB-KW"/>
</dbReference>
<protein>
    <recommendedName>
        <fullName evidence="4">Small ribosomal subunit protein bS18</fullName>
    </recommendedName>
</protein>
<evidence type="ECO:0000256" key="2">
    <source>
        <dbReference type="ARBA" id="ARBA00022980"/>
    </source>
</evidence>
<dbReference type="HAMAP" id="MF_00270">
    <property type="entry name" value="Ribosomal_bS18"/>
    <property type="match status" value="1"/>
</dbReference>
<evidence type="ECO:0000256" key="6">
    <source>
        <dbReference type="SAM" id="MobiDB-lite"/>
    </source>
</evidence>
<evidence type="ECO:0000313" key="8">
    <source>
        <dbReference type="Proteomes" id="UP001501495"/>
    </source>
</evidence>
<organism evidence="7 8">
    <name type="scientific">Nocardioides fonticola</name>
    <dbReference type="NCBI Taxonomy" id="450363"/>
    <lineage>
        <taxon>Bacteria</taxon>
        <taxon>Bacillati</taxon>
        <taxon>Actinomycetota</taxon>
        <taxon>Actinomycetes</taxon>
        <taxon>Propionibacteriales</taxon>
        <taxon>Nocardioidaceae</taxon>
        <taxon>Nocardioides</taxon>
    </lineage>
</organism>
<dbReference type="PANTHER" id="PTHR13479">
    <property type="entry name" value="30S RIBOSOMAL PROTEIN S18"/>
    <property type="match status" value="1"/>
</dbReference>
<comment type="subunit">
    <text evidence="4">Part of the 30S ribosomal subunit. Forms a tight heterodimer with protein bS6.</text>
</comment>
<comment type="similarity">
    <text evidence="1 4 5">Belongs to the bacterial ribosomal protein bS18 family.</text>
</comment>
<keyword evidence="3 4" id="KW-0687">Ribonucleoprotein</keyword>
<comment type="function">
    <text evidence="4">Binds as a heterodimer with protein bS6 to the central domain of the 16S rRNA, where it helps stabilize the platform of the 30S subunit.</text>
</comment>
<reference evidence="8" key="1">
    <citation type="journal article" date="2019" name="Int. J. Syst. Evol. Microbiol.">
        <title>The Global Catalogue of Microorganisms (GCM) 10K type strain sequencing project: providing services to taxonomists for standard genome sequencing and annotation.</title>
        <authorList>
            <consortium name="The Broad Institute Genomics Platform"/>
            <consortium name="The Broad Institute Genome Sequencing Center for Infectious Disease"/>
            <person name="Wu L."/>
            <person name="Ma J."/>
        </authorList>
    </citation>
    <scope>NUCLEOTIDE SEQUENCE [LARGE SCALE GENOMIC DNA]</scope>
    <source>
        <strain evidence="8">JCM 16703</strain>
    </source>
</reference>
<evidence type="ECO:0000313" key="7">
    <source>
        <dbReference type="EMBL" id="GAA4121797.1"/>
    </source>
</evidence>
<accession>A0ABP7XLU9</accession>
<name>A0ABP7XLU9_9ACTN</name>
<keyword evidence="4" id="KW-0694">RNA-binding</keyword>
<proteinExistence type="inferred from homology"/>
<dbReference type="RefSeq" id="WP_344733968.1">
    <property type="nucleotide sequence ID" value="NZ_BAAAZH010000020.1"/>
</dbReference>
<dbReference type="NCBIfam" id="TIGR00165">
    <property type="entry name" value="S18"/>
    <property type="match status" value="1"/>
</dbReference>
<dbReference type="PANTHER" id="PTHR13479:SF40">
    <property type="entry name" value="SMALL RIBOSOMAL SUBUNIT PROTEIN BS18M"/>
    <property type="match status" value="1"/>
</dbReference>
<feature type="region of interest" description="Disordered" evidence="6">
    <location>
        <begin position="1"/>
        <end position="29"/>
    </location>
</feature>
<dbReference type="Pfam" id="PF01084">
    <property type="entry name" value="Ribosomal_S18"/>
    <property type="match status" value="1"/>
</dbReference>
<keyword evidence="2 4" id="KW-0689">Ribosomal protein</keyword>
<feature type="compositionally biased region" description="Low complexity" evidence="6">
    <location>
        <begin position="1"/>
        <end position="16"/>
    </location>
</feature>
<dbReference type="Proteomes" id="UP001501495">
    <property type="component" value="Unassembled WGS sequence"/>
</dbReference>
<evidence type="ECO:0000256" key="4">
    <source>
        <dbReference type="HAMAP-Rule" id="MF_00270"/>
    </source>
</evidence>
<dbReference type="Gene3D" id="4.10.640.10">
    <property type="entry name" value="Ribosomal protein S18"/>
    <property type="match status" value="1"/>
</dbReference>
<evidence type="ECO:0000256" key="5">
    <source>
        <dbReference type="RuleBase" id="RU003910"/>
    </source>
</evidence>
<keyword evidence="4" id="KW-0699">rRNA-binding</keyword>